<dbReference type="SUPFAM" id="SSF48498">
    <property type="entry name" value="Tetracyclin repressor-like, C-terminal domain"/>
    <property type="match status" value="1"/>
</dbReference>
<protein>
    <submittedName>
        <fullName evidence="4">Helix-turn-helix domain-containing protein</fullName>
    </submittedName>
    <submittedName>
        <fullName evidence="5">Transcriptional regulator, TetR family</fullName>
    </submittedName>
</protein>
<dbReference type="Gene3D" id="1.10.357.10">
    <property type="entry name" value="Tetracycline Repressor, domain 2"/>
    <property type="match status" value="1"/>
</dbReference>
<organism evidence="5 6">
    <name type="scientific">Ectopseudomonas alcaliphila</name>
    <dbReference type="NCBI Taxonomy" id="101564"/>
    <lineage>
        <taxon>Bacteria</taxon>
        <taxon>Pseudomonadati</taxon>
        <taxon>Pseudomonadota</taxon>
        <taxon>Gammaproteobacteria</taxon>
        <taxon>Pseudomonadales</taxon>
        <taxon>Pseudomonadaceae</taxon>
        <taxon>Ectopseudomonas</taxon>
    </lineage>
</organism>
<dbReference type="InterPro" id="IPR009057">
    <property type="entry name" value="Homeodomain-like_sf"/>
</dbReference>
<dbReference type="RefSeq" id="WP_074677758.1">
    <property type="nucleotide sequence ID" value="NZ_CBCSET010000009.1"/>
</dbReference>
<dbReference type="GO" id="GO:0000976">
    <property type="term" value="F:transcription cis-regulatory region binding"/>
    <property type="evidence" value="ECO:0007669"/>
    <property type="project" value="TreeGrafter"/>
</dbReference>
<dbReference type="Pfam" id="PF00440">
    <property type="entry name" value="TetR_N"/>
    <property type="match status" value="1"/>
</dbReference>
<evidence type="ECO:0000256" key="2">
    <source>
        <dbReference type="PROSITE-ProRule" id="PRU00335"/>
    </source>
</evidence>
<dbReference type="InterPro" id="IPR036271">
    <property type="entry name" value="Tet_transcr_reg_TetR-rel_C_sf"/>
</dbReference>
<dbReference type="EMBL" id="JAWXXP010000001">
    <property type="protein sequence ID" value="MDX5992894.1"/>
    <property type="molecule type" value="Genomic_DNA"/>
</dbReference>
<dbReference type="OrthoDB" id="116240at2"/>
<evidence type="ECO:0000259" key="3">
    <source>
        <dbReference type="PROSITE" id="PS50977"/>
    </source>
</evidence>
<sequence length="175" mass="18802">MNIDEKLISTAEALFDRHGFNATGMDRLAQAAGMSSRTLYKHAGSKNELIAAVLMTRGQRFLQRLELDSVEALFDALAGWMSEEGARGCLFLRAQGEIGSAVPEVTEAVTAYKARFSETVRRILARQLGAGPDEELVEQVVILFEGATAAASYRGVAVVATAGRAATLLVERARA</sequence>
<evidence type="ECO:0000313" key="5">
    <source>
        <dbReference type="EMBL" id="SDE37301.1"/>
    </source>
</evidence>
<keyword evidence="1 2" id="KW-0238">DNA-binding</keyword>
<evidence type="ECO:0000313" key="6">
    <source>
        <dbReference type="Proteomes" id="UP000182413"/>
    </source>
</evidence>
<dbReference type="EMBL" id="FNAE01000002">
    <property type="protein sequence ID" value="SDE37301.1"/>
    <property type="molecule type" value="Genomic_DNA"/>
</dbReference>
<dbReference type="Proteomes" id="UP000182413">
    <property type="component" value="Unassembled WGS sequence"/>
</dbReference>
<evidence type="ECO:0000256" key="1">
    <source>
        <dbReference type="ARBA" id="ARBA00023125"/>
    </source>
</evidence>
<feature type="domain" description="HTH tetR-type" evidence="3">
    <location>
        <begin position="1"/>
        <end position="61"/>
    </location>
</feature>
<reference evidence="5 6" key="1">
    <citation type="submission" date="2016-10" db="EMBL/GenBank/DDBJ databases">
        <authorList>
            <person name="de Groot N.N."/>
        </authorList>
    </citation>
    <scope>NUCLEOTIDE SEQUENCE [LARGE SCALE GENOMIC DNA]</scope>
    <source>
        <strain evidence="5 6">JCM 10630</strain>
    </source>
</reference>
<feature type="DNA-binding region" description="H-T-H motif" evidence="2">
    <location>
        <begin position="24"/>
        <end position="43"/>
    </location>
</feature>
<evidence type="ECO:0000313" key="4">
    <source>
        <dbReference type="EMBL" id="MDX5992894.1"/>
    </source>
</evidence>
<gene>
    <name evidence="5" type="ORF">SAMN05216575_102498</name>
    <name evidence="4" type="ORF">SIM71_12570</name>
</gene>
<dbReference type="PANTHER" id="PTHR30055:SF200">
    <property type="entry name" value="HTH-TYPE TRANSCRIPTIONAL REPRESSOR BDCR"/>
    <property type="match status" value="1"/>
</dbReference>
<proteinExistence type="predicted"/>
<dbReference type="SUPFAM" id="SSF46689">
    <property type="entry name" value="Homeodomain-like"/>
    <property type="match status" value="1"/>
</dbReference>
<name>A0A1G7CDD6_9GAMM</name>
<dbReference type="PANTHER" id="PTHR30055">
    <property type="entry name" value="HTH-TYPE TRANSCRIPTIONAL REGULATOR RUTR"/>
    <property type="match status" value="1"/>
</dbReference>
<evidence type="ECO:0000313" key="7">
    <source>
        <dbReference type="Proteomes" id="UP001278050"/>
    </source>
</evidence>
<accession>A0A1G7CDD6</accession>
<dbReference type="InterPro" id="IPR050109">
    <property type="entry name" value="HTH-type_TetR-like_transc_reg"/>
</dbReference>
<reference evidence="4 7" key="2">
    <citation type="submission" date="2023-11" db="EMBL/GenBank/DDBJ databases">
        <title>MicrobeMod: A computational toolkit for identifying prokaryotic methylation and restriction-modification with nanopore sequencing.</title>
        <authorList>
            <person name="Crits-Christoph A."/>
            <person name="Kang S.C."/>
            <person name="Lee H."/>
            <person name="Ostrov N."/>
        </authorList>
    </citation>
    <scope>NUCLEOTIDE SEQUENCE [LARGE SCALE GENOMIC DNA]</scope>
    <source>
        <strain evidence="4 7">ATCC BAA-571</strain>
    </source>
</reference>
<dbReference type="PRINTS" id="PR00455">
    <property type="entry name" value="HTHTETR"/>
</dbReference>
<dbReference type="GO" id="GO:0003700">
    <property type="term" value="F:DNA-binding transcription factor activity"/>
    <property type="evidence" value="ECO:0007669"/>
    <property type="project" value="TreeGrafter"/>
</dbReference>
<dbReference type="PROSITE" id="PS50977">
    <property type="entry name" value="HTH_TETR_2"/>
    <property type="match status" value="1"/>
</dbReference>
<keyword evidence="7" id="KW-1185">Reference proteome</keyword>
<dbReference type="AlphaFoldDB" id="A0A1G7CDD6"/>
<dbReference type="Proteomes" id="UP001278050">
    <property type="component" value="Unassembled WGS sequence"/>
</dbReference>
<dbReference type="InterPro" id="IPR001647">
    <property type="entry name" value="HTH_TetR"/>
</dbReference>